<comment type="caution">
    <text evidence="2">The sequence shown here is derived from an EMBL/GenBank/DDBJ whole genome shotgun (WGS) entry which is preliminary data.</text>
</comment>
<accession>A0ABQ4SMZ5</accession>
<dbReference type="PANTHER" id="PTHR34846">
    <property type="entry name" value="4-CARBOXYMUCONOLACTONE DECARBOXYLASE FAMILY PROTEIN (AFU_ORTHOLOGUE AFUA_6G11590)"/>
    <property type="match status" value="1"/>
</dbReference>
<dbReference type="InterPro" id="IPR029032">
    <property type="entry name" value="AhpD-like"/>
</dbReference>
<evidence type="ECO:0000313" key="2">
    <source>
        <dbReference type="EMBL" id="GJE03904.1"/>
    </source>
</evidence>
<gene>
    <name evidence="2" type="ORF">GMJLKIPL_5861</name>
</gene>
<keyword evidence="3" id="KW-1185">Reference proteome</keyword>
<dbReference type="Pfam" id="PF02627">
    <property type="entry name" value="CMD"/>
    <property type="match status" value="1"/>
</dbReference>
<dbReference type="RefSeq" id="WP_238241277.1">
    <property type="nucleotide sequence ID" value="NZ_BPQQ01000096.1"/>
</dbReference>
<sequence length="184" mass="20597">MESTTSRIAYASRASVGPDNQDLFDRLEALRGNPVENIFLAIANAPDLCDGVLAMAMSLRRSRLLDRQLRELAVITVGLETKADYEVAHHWNSAVKAGVSREKLNAIADFETATVFSDAERIVMRFAQAVTRSGRVDDALWGDLCGVLDDKQRLELVLTLAWYNCVVRILLPLQIGLEEWHERL</sequence>
<dbReference type="Gene3D" id="1.20.1290.10">
    <property type="entry name" value="AhpD-like"/>
    <property type="match status" value="1"/>
</dbReference>
<evidence type="ECO:0000313" key="3">
    <source>
        <dbReference type="Proteomes" id="UP001055153"/>
    </source>
</evidence>
<reference evidence="2" key="1">
    <citation type="journal article" date="2021" name="Front. Microbiol.">
        <title>Comprehensive Comparative Genomics and Phenotyping of Methylobacterium Species.</title>
        <authorList>
            <person name="Alessa O."/>
            <person name="Ogura Y."/>
            <person name="Fujitani Y."/>
            <person name="Takami H."/>
            <person name="Hayashi T."/>
            <person name="Sahin N."/>
            <person name="Tani A."/>
        </authorList>
    </citation>
    <scope>NUCLEOTIDE SEQUENCE</scope>
    <source>
        <strain evidence="2">DSM 17168</strain>
    </source>
</reference>
<organism evidence="2 3">
    <name type="scientific">Methylobacterium isbiliense</name>
    <dbReference type="NCBI Taxonomy" id="315478"/>
    <lineage>
        <taxon>Bacteria</taxon>
        <taxon>Pseudomonadati</taxon>
        <taxon>Pseudomonadota</taxon>
        <taxon>Alphaproteobacteria</taxon>
        <taxon>Hyphomicrobiales</taxon>
        <taxon>Methylobacteriaceae</taxon>
        <taxon>Methylobacterium</taxon>
    </lineage>
</organism>
<dbReference type="SUPFAM" id="SSF69118">
    <property type="entry name" value="AhpD-like"/>
    <property type="match status" value="1"/>
</dbReference>
<dbReference type="EMBL" id="BPQQ01000096">
    <property type="protein sequence ID" value="GJE03904.1"/>
    <property type="molecule type" value="Genomic_DNA"/>
</dbReference>
<protein>
    <recommendedName>
        <fullName evidence="1">Carboxymuconolactone decarboxylase-like domain-containing protein</fullName>
    </recommendedName>
</protein>
<dbReference type="PANTHER" id="PTHR34846:SF11">
    <property type="entry name" value="4-CARBOXYMUCONOLACTONE DECARBOXYLASE FAMILY PROTEIN (AFU_ORTHOLOGUE AFUA_6G11590)"/>
    <property type="match status" value="1"/>
</dbReference>
<dbReference type="Proteomes" id="UP001055153">
    <property type="component" value="Unassembled WGS sequence"/>
</dbReference>
<dbReference type="InterPro" id="IPR003779">
    <property type="entry name" value="CMD-like"/>
</dbReference>
<evidence type="ECO:0000259" key="1">
    <source>
        <dbReference type="Pfam" id="PF02627"/>
    </source>
</evidence>
<proteinExistence type="predicted"/>
<reference evidence="2" key="2">
    <citation type="submission" date="2021-08" db="EMBL/GenBank/DDBJ databases">
        <authorList>
            <person name="Tani A."/>
            <person name="Ola A."/>
            <person name="Ogura Y."/>
            <person name="Katsura K."/>
            <person name="Hayashi T."/>
        </authorList>
    </citation>
    <scope>NUCLEOTIDE SEQUENCE</scope>
    <source>
        <strain evidence="2">DSM 17168</strain>
    </source>
</reference>
<feature type="domain" description="Carboxymuconolactone decarboxylase-like" evidence="1">
    <location>
        <begin position="46"/>
        <end position="128"/>
    </location>
</feature>
<name>A0ABQ4SMZ5_9HYPH</name>